<name>A0A3B1BYH1_9ZZZZ</name>
<keyword evidence="1" id="KW-0963">Cytoplasm</keyword>
<proteinExistence type="inferred from homology"/>
<keyword evidence="4" id="KW-0282">Flagellum</keyword>
<keyword evidence="3" id="KW-0810">Translation regulation</keyword>
<dbReference type="PANTHER" id="PTHR39190:SF1">
    <property type="entry name" value="FLAGELLAR ASSEMBLY FACTOR FLIW"/>
    <property type="match status" value="1"/>
</dbReference>
<dbReference type="NCBIfam" id="NF009793">
    <property type="entry name" value="PRK13285.1-1"/>
    <property type="match status" value="1"/>
</dbReference>
<evidence type="ECO:0000256" key="1">
    <source>
        <dbReference type="ARBA" id="ARBA00022490"/>
    </source>
</evidence>
<dbReference type="PANTHER" id="PTHR39190">
    <property type="entry name" value="FLAGELLAR ASSEMBLY FACTOR FLIW"/>
    <property type="match status" value="1"/>
</dbReference>
<reference evidence="4" key="1">
    <citation type="submission" date="2018-06" db="EMBL/GenBank/DDBJ databases">
        <authorList>
            <person name="Zhirakovskaya E."/>
        </authorList>
    </citation>
    <scope>NUCLEOTIDE SEQUENCE</scope>
</reference>
<evidence type="ECO:0000256" key="2">
    <source>
        <dbReference type="ARBA" id="ARBA00022795"/>
    </source>
</evidence>
<dbReference type="GO" id="GO:0044780">
    <property type="term" value="P:bacterial-type flagellum assembly"/>
    <property type="evidence" value="ECO:0007669"/>
    <property type="project" value="InterPro"/>
</dbReference>
<keyword evidence="2" id="KW-1005">Bacterial flagellum biogenesis</keyword>
<dbReference type="EMBL" id="UOGE01000017">
    <property type="protein sequence ID" value="VAX16884.1"/>
    <property type="molecule type" value="Genomic_DNA"/>
</dbReference>
<dbReference type="InterPro" id="IPR003775">
    <property type="entry name" value="Flagellar_assembly_factor_FliW"/>
</dbReference>
<accession>A0A3B1BYH1</accession>
<keyword evidence="4" id="KW-0966">Cell projection</keyword>
<dbReference type="AlphaFoldDB" id="A0A3B1BYH1"/>
<protein>
    <submittedName>
        <fullName evidence="4">Flagellar assembly factor FliW</fullName>
    </submittedName>
</protein>
<gene>
    <name evidence="4" type="ORF">MNBD_NITROSPINAE02-1564</name>
</gene>
<dbReference type="InterPro" id="IPR024046">
    <property type="entry name" value="Flagellar_assmbl_FliW_dom_sf"/>
</dbReference>
<dbReference type="Gene3D" id="2.30.290.10">
    <property type="entry name" value="BH3618-like"/>
    <property type="match status" value="1"/>
</dbReference>
<evidence type="ECO:0000256" key="3">
    <source>
        <dbReference type="ARBA" id="ARBA00022845"/>
    </source>
</evidence>
<dbReference type="GO" id="GO:0006417">
    <property type="term" value="P:regulation of translation"/>
    <property type="evidence" value="ECO:0007669"/>
    <property type="project" value="UniProtKB-KW"/>
</dbReference>
<sequence length="149" mass="16680">MIISSARLGEIEINAAEIITFPDGVIGFPDYKRYVELEFLDGSPLRLLQAIDAPELAFFIIDPLLFIQDYELEISDSDMANLNAEKIEDVMVRAIVTIPENPYNMTANLQGPLVINVNTRLAKQIVNSDQRYTTKHKVLADPETSPVSN</sequence>
<dbReference type="Pfam" id="PF02623">
    <property type="entry name" value="FliW"/>
    <property type="match status" value="1"/>
</dbReference>
<organism evidence="4">
    <name type="scientific">hydrothermal vent metagenome</name>
    <dbReference type="NCBI Taxonomy" id="652676"/>
    <lineage>
        <taxon>unclassified sequences</taxon>
        <taxon>metagenomes</taxon>
        <taxon>ecological metagenomes</taxon>
    </lineage>
</organism>
<evidence type="ECO:0000313" key="4">
    <source>
        <dbReference type="EMBL" id="VAX16884.1"/>
    </source>
</evidence>
<keyword evidence="4" id="KW-0969">Cilium</keyword>
<dbReference type="HAMAP" id="MF_01185">
    <property type="entry name" value="FliW"/>
    <property type="match status" value="1"/>
</dbReference>
<dbReference type="SUPFAM" id="SSF141457">
    <property type="entry name" value="BH3618-like"/>
    <property type="match status" value="1"/>
</dbReference>